<dbReference type="STRING" id="1805376.AUK05_03510"/>
<reference evidence="2 3" key="1">
    <citation type="journal article" date="2016" name="Environ. Microbiol.">
        <title>Genomic resolution of a cold subsurface aquifer community provides metabolic insights for novel microbes adapted to high CO concentrations.</title>
        <authorList>
            <person name="Probst A.J."/>
            <person name="Castelle C.J."/>
            <person name="Singh A."/>
            <person name="Brown C.T."/>
            <person name="Anantharaman K."/>
            <person name="Sharon I."/>
            <person name="Hug L.A."/>
            <person name="Burstein D."/>
            <person name="Emerson J.B."/>
            <person name="Thomas B.C."/>
            <person name="Banfield J.F."/>
        </authorList>
    </citation>
    <scope>NUCLEOTIDE SEQUENCE [LARGE SCALE GENOMIC DNA]</scope>
    <source>
        <strain evidence="2">CG2_30_35_20</strain>
    </source>
</reference>
<evidence type="ECO:0000256" key="1">
    <source>
        <dbReference type="SAM" id="SignalP"/>
    </source>
</evidence>
<feature type="chain" id="PRO_5012250107" evidence="1">
    <location>
        <begin position="21"/>
        <end position="191"/>
    </location>
</feature>
<dbReference type="EMBL" id="MNZO01000050">
    <property type="protein sequence ID" value="OIP86529.1"/>
    <property type="molecule type" value="Genomic_DNA"/>
</dbReference>
<sequence>MAIGITTGAAFALFSPTATVSGVTFSTGNASLLVSGTDSGYTDNWGTILDFTNMYPSDTVFQTQNMYLRNASTSNIALNVFMKLASADTWNTPEIDALEFQVIDTTDNYTDGWHTLRDWNTTGYPITKVGNAIANLTNRRFTVNSRLPAIYNTTKDYMVGLKHVATSELVENEVSSKSVTNVNFTLTGTQN</sequence>
<protein>
    <submittedName>
        <fullName evidence="2">Uncharacterized protein</fullName>
    </submittedName>
</protein>
<evidence type="ECO:0000313" key="2">
    <source>
        <dbReference type="EMBL" id="OIP86529.1"/>
    </source>
</evidence>
<accession>A0A1J5HN30</accession>
<keyword evidence="1" id="KW-0732">Signal</keyword>
<name>A0A1J5HN30_9BACT</name>
<proteinExistence type="predicted"/>
<dbReference type="Proteomes" id="UP000182344">
    <property type="component" value="Unassembled WGS sequence"/>
</dbReference>
<comment type="caution">
    <text evidence="2">The sequence shown here is derived from an EMBL/GenBank/DDBJ whole genome shotgun (WGS) entry which is preliminary data.</text>
</comment>
<evidence type="ECO:0000313" key="3">
    <source>
        <dbReference type="Proteomes" id="UP000182344"/>
    </source>
</evidence>
<gene>
    <name evidence="2" type="ORF">AUK05_03510</name>
</gene>
<organism evidence="2 3">
    <name type="scientific">Candidatus Shapirobacteria bacterium CG2_30_35_20</name>
    <dbReference type="NCBI Taxonomy" id="1805376"/>
    <lineage>
        <taxon>Bacteria</taxon>
        <taxon>Candidatus Shapironibacteriota</taxon>
    </lineage>
</organism>
<dbReference type="AlphaFoldDB" id="A0A1J5HN30"/>
<feature type="signal peptide" evidence="1">
    <location>
        <begin position="1"/>
        <end position="20"/>
    </location>
</feature>